<feature type="domain" description="Amidohydrolase-related" evidence="1">
    <location>
        <begin position="9"/>
        <end position="261"/>
    </location>
</feature>
<dbReference type="Proteomes" id="UP000317209">
    <property type="component" value="Unassembled WGS sequence"/>
</dbReference>
<accession>A0A543B9Z5</accession>
<dbReference type="GO" id="GO:0016787">
    <property type="term" value="F:hydrolase activity"/>
    <property type="evidence" value="ECO:0007669"/>
    <property type="project" value="UniProtKB-KW"/>
</dbReference>
<dbReference type="RefSeq" id="WP_170198174.1">
    <property type="nucleotide sequence ID" value="NZ_VFOX01000002.1"/>
</dbReference>
<dbReference type="Pfam" id="PF04909">
    <property type="entry name" value="Amidohydro_2"/>
    <property type="match status" value="1"/>
</dbReference>
<keyword evidence="3" id="KW-1185">Reference proteome</keyword>
<dbReference type="InterPro" id="IPR032466">
    <property type="entry name" value="Metal_Hydrolase"/>
</dbReference>
<dbReference type="SUPFAM" id="SSF51556">
    <property type="entry name" value="Metallo-dependent hydrolases"/>
    <property type="match status" value="1"/>
</dbReference>
<evidence type="ECO:0000313" key="2">
    <source>
        <dbReference type="EMBL" id="TQL81606.1"/>
    </source>
</evidence>
<proteinExistence type="predicted"/>
<dbReference type="EMBL" id="VFOX01000002">
    <property type="protein sequence ID" value="TQL81606.1"/>
    <property type="molecule type" value="Genomic_DNA"/>
</dbReference>
<name>A0A543B9Z5_9MICO</name>
<dbReference type="Gene3D" id="3.20.20.140">
    <property type="entry name" value="Metal-dependent hydrolases"/>
    <property type="match status" value="1"/>
</dbReference>
<comment type="caution">
    <text evidence="2">The sequence shown here is derived from an EMBL/GenBank/DDBJ whole genome shotgun (WGS) entry which is preliminary data.</text>
</comment>
<evidence type="ECO:0000259" key="1">
    <source>
        <dbReference type="Pfam" id="PF04909"/>
    </source>
</evidence>
<sequence length="277" mass="28983">MSHSHARADAHIHLFRDGFVDGGRDELAWYEELRATAGVTAALVVGFEGSPRFAGNNAHILALARRLDWVRPTAFVDVTAPPSPAALRRMRADGFVGWSAYLPEASPSLSDWSSDHLEALAGGILSVNASPTALHHARHVLEKIADVRVLVSHLGLPGTTVRDADATAARHALAPLLALAPSAHISVKLSGLYAIDPSFPHPGARTTVDAVLGAFGADRIAWGSDFSPVLAEVAPDDAMGVPAWILAGLSPSETDAILGGTLLRHLAHVDSIGGTDA</sequence>
<protein>
    <submittedName>
        <fullName evidence="2">Putative TIM-barrel fold metal-dependent hydrolase</fullName>
    </submittedName>
</protein>
<evidence type="ECO:0000313" key="3">
    <source>
        <dbReference type="Proteomes" id="UP000317209"/>
    </source>
</evidence>
<keyword evidence="2" id="KW-0378">Hydrolase</keyword>
<organism evidence="2 3">
    <name type="scientific">Microbacterium saperdae</name>
    <dbReference type="NCBI Taxonomy" id="69368"/>
    <lineage>
        <taxon>Bacteria</taxon>
        <taxon>Bacillati</taxon>
        <taxon>Actinomycetota</taxon>
        <taxon>Actinomycetes</taxon>
        <taxon>Micrococcales</taxon>
        <taxon>Microbacteriaceae</taxon>
        <taxon>Microbacterium</taxon>
    </lineage>
</organism>
<reference evidence="2 3" key="1">
    <citation type="submission" date="2019-06" db="EMBL/GenBank/DDBJ databases">
        <title>Sequencing the genomes of 1000 actinobacteria strains.</title>
        <authorList>
            <person name="Klenk H.-P."/>
        </authorList>
    </citation>
    <scope>NUCLEOTIDE SEQUENCE [LARGE SCALE GENOMIC DNA]</scope>
    <source>
        <strain evidence="2 3">DSM 20169</strain>
    </source>
</reference>
<gene>
    <name evidence="2" type="ORF">FB560_3079</name>
</gene>
<dbReference type="InterPro" id="IPR006680">
    <property type="entry name" value="Amidohydro-rel"/>
</dbReference>
<dbReference type="AlphaFoldDB" id="A0A543B9Z5"/>